<evidence type="ECO:0000313" key="2">
    <source>
        <dbReference type="Proteomes" id="UP000279833"/>
    </source>
</evidence>
<name>A0A183JKZ7_9TREM</name>
<dbReference type="WBParaSite" id="SCUD_0000337801-mRNA-1">
    <property type="protein sequence ID" value="SCUD_0000337801-mRNA-1"/>
    <property type="gene ID" value="SCUD_0000337801"/>
</dbReference>
<reference evidence="1 2" key="2">
    <citation type="submission" date="2018-11" db="EMBL/GenBank/DDBJ databases">
        <authorList>
            <consortium name="Pathogen Informatics"/>
        </authorList>
    </citation>
    <scope>NUCLEOTIDE SEQUENCE [LARGE SCALE GENOMIC DNA]</scope>
    <source>
        <strain evidence="1">Dakar</strain>
        <strain evidence="2">Dakar, Senegal</strain>
    </source>
</reference>
<evidence type="ECO:0000313" key="3">
    <source>
        <dbReference type="WBParaSite" id="SCUD_0000337801-mRNA-1"/>
    </source>
</evidence>
<reference evidence="3" key="1">
    <citation type="submission" date="2016-06" db="UniProtKB">
        <authorList>
            <consortium name="WormBaseParasite"/>
        </authorList>
    </citation>
    <scope>IDENTIFICATION</scope>
</reference>
<protein>
    <submittedName>
        <fullName evidence="3">CN hydrolase domain-containing protein</fullName>
    </submittedName>
</protein>
<accession>A0A183JKZ7</accession>
<dbReference type="AlphaFoldDB" id="A0A183JKZ7"/>
<organism evidence="3">
    <name type="scientific">Schistosoma curassoni</name>
    <dbReference type="NCBI Taxonomy" id="6186"/>
    <lineage>
        <taxon>Eukaryota</taxon>
        <taxon>Metazoa</taxon>
        <taxon>Spiralia</taxon>
        <taxon>Lophotrochozoa</taxon>
        <taxon>Platyhelminthes</taxon>
        <taxon>Trematoda</taxon>
        <taxon>Digenea</taxon>
        <taxon>Strigeidida</taxon>
        <taxon>Schistosomatoidea</taxon>
        <taxon>Schistosomatidae</taxon>
        <taxon>Schistosoma</taxon>
    </lineage>
</organism>
<proteinExistence type="predicted"/>
<gene>
    <name evidence="1" type="ORF">SCUD_LOCUS3378</name>
</gene>
<keyword evidence="2" id="KW-1185">Reference proteome</keyword>
<dbReference type="Proteomes" id="UP000279833">
    <property type="component" value="Unassembled WGS sequence"/>
</dbReference>
<evidence type="ECO:0000313" key="1">
    <source>
        <dbReference type="EMBL" id="VDO81431.1"/>
    </source>
</evidence>
<sequence length="76" mass="8724">MVVGDSQQETMDPGLVLFDTRQQGKLVILGEHMLPDGFEPMPSNFTVRDVTTGRIESFRELQFLQDYRYTLLTSVK</sequence>
<dbReference type="EMBL" id="UZAK01003796">
    <property type="protein sequence ID" value="VDO81431.1"/>
    <property type="molecule type" value="Genomic_DNA"/>
</dbReference>